<dbReference type="EC" id="5.4.99.16" evidence="6"/>
<evidence type="ECO:0000256" key="9">
    <source>
        <dbReference type="ARBA" id="ARBA00022679"/>
    </source>
</evidence>
<reference evidence="19 20" key="1">
    <citation type="submission" date="2017-09" db="EMBL/GenBank/DDBJ databases">
        <title>Sequencing the genomes of two abundant thermophiles in Great Basin hot springs: Thermocrinis jamiesonii and novel Chloroflexi Thermoflexus hugenholtzii.</title>
        <authorList>
            <person name="Hedlund B."/>
        </authorList>
    </citation>
    <scope>NUCLEOTIDE SEQUENCE [LARGE SCALE GENOMIC DNA]</scope>
    <source>
        <strain evidence="19 20">G233</strain>
    </source>
</reference>
<evidence type="ECO:0000256" key="11">
    <source>
        <dbReference type="ARBA" id="ARBA00022741"/>
    </source>
</evidence>
<keyword evidence="11" id="KW-0547">Nucleotide-binding</keyword>
<keyword evidence="10" id="KW-0479">Metal-binding</keyword>
<keyword evidence="8" id="KW-0321">Glycogen metabolism</keyword>
<name>A0A2A9HFX2_TEPT2</name>
<comment type="similarity">
    <text evidence="4">Belongs to the aminoglycoside phosphotransferase family.</text>
</comment>
<dbReference type="InterPro" id="IPR017853">
    <property type="entry name" value="GH"/>
</dbReference>
<comment type="pathway">
    <text evidence="2">Glycan biosynthesis; glycogen biosynthesis.</text>
</comment>
<dbReference type="Gene3D" id="3.90.1200.10">
    <property type="match status" value="1"/>
</dbReference>
<dbReference type="Gene3D" id="2.60.40.1180">
    <property type="entry name" value="Golgi alpha-mannosidase II"/>
    <property type="match status" value="1"/>
</dbReference>
<evidence type="ECO:0000259" key="18">
    <source>
        <dbReference type="SMART" id="SM00642"/>
    </source>
</evidence>
<evidence type="ECO:0000256" key="4">
    <source>
        <dbReference type="ARBA" id="ARBA00006219"/>
    </source>
</evidence>
<dbReference type="NCBIfam" id="TIGR02456">
    <property type="entry name" value="treS_nterm"/>
    <property type="match status" value="1"/>
</dbReference>
<dbReference type="InterPro" id="IPR012811">
    <property type="entry name" value="TreS_maltokin_C_dom"/>
</dbReference>
<gene>
    <name evidence="19" type="ORF">A9A59_1250</name>
</gene>
<dbReference type="RefSeq" id="WP_098503461.1">
    <property type="nucleotide sequence ID" value="NZ_PDJQ01000001.1"/>
</dbReference>
<evidence type="ECO:0000313" key="19">
    <source>
        <dbReference type="EMBL" id="PFG74042.1"/>
    </source>
</evidence>
<feature type="domain" description="Glycosyl hydrolase family 13 catalytic" evidence="18">
    <location>
        <begin position="29"/>
        <end position="423"/>
    </location>
</feature>
<dbReference type="Pfam" id="PF18085">
    <property type="entry name" value="Mak_N_cap"/>
    <property type="match status" value="1"/>
</dbReference>
<dbReference type="GO" id="GO:0005524">
    <property type="term" value="F:ATP binding"/>
    <property type="evidence" value="ECO:0007669"/>
    <property type="project" value="UniProtKB-KW"/>
</dbReference>
<evidence type="ECO:0000256" key="10">
    <source>
        <dbReference type="ARBA" id="ARBA00022723"/>
    </source>
</evidence>
<dbReference type="Pfam" id="PF00128">
    <property type="entry name" value="Alpha-amylase"/>
    <property type="match status" value="1"/>
</dbReference>
<dbReference type="Pfam" id="PF16657">
    <property type="entry name" value="Malt_amylase_C"/>
    <property type="match status" value="1"/>
</dbReference>
<dbReference type="InterPro" id="IPR032091">
    <property type="entry name" value="Malt_amylase-like_C"/>
</dbReference>
<dbReference type="Gene3D" id="3.90.400.10">
    <property type="entry name" value="Oligo-1,6-glucosidase, Domain 2"/>
    <property type="match status" value="1"/>
</dbReference>
<dbReference type="GO" id="GO:0047471">
    <property type="term" value="F:maltose alpha-D-glucosyltransferase activity"/>
    <property type="evidence" value="ECO:0007669"/>
    <property type="project" value="UniProtKB-EC"/>
</dbReference>
<accession>A0A2A9HFX2</accession>
<evidence type="ECO:0000256" key="8">
    <source>
        <dbReference type="ARBA" id="ARBA00022600"/>
    </source>
</evidence>
<dbReference type="InterPro" id="IPR006047">
    <property type="entry name" value="GH13_cat_dom"/>
</dbReference>
<sequence>MTRPASARTAVTAALTGDPLWYKDAVIYELHVRAFHDGNGDGIGDFPGLTQKLDYLQELGVTAIWLLPFYESPLRDDGYDIADYRKIHPAYGTLRDFKVFLREAHARGLRVITELVINHTSDQHPWFQRARRAPKGSVYRNYYVWSDTATEYADARIIFKDFERSNWTWDPVAGQYYWHRFYSHQPDLNFENPRVRQEIFEVADFWLELGVDGFRLDAVPYLFEAEGTSCENLPQTHAFLKELRAHVDAKFPGRMLLAEANQWPEDAVAYFGDGDECHMAFHFPLMPRLFMSVRMEDRFPTTEILEQTPPIPETCQWALFLRNHDELTLEMVTDEERDYMYRVYAAEDRARVNLGIRRRLAPLLANNRRLIELLNALLFSLKGTPVIYYGDEIGMGDNIYLGDRDSVRTPMQWSADRNAGFSRANPQKLYLPVIIDPEYHYESVNVDAQQANPSSLLWWMRRLIGLRRRHPAFARGSLQFVECDNHRVLAFVREYEGERVLVVANLSRFAQAAHLSLGAYAGAEPVELFGHVRFPRVGSEPYFLSLGPHSFFWFELATPGPDGRPEPTLPELRVGVSPEELFDGRRDALDGVLAEYVPARRWFGGLTRRPRRVRVVDRVPLRARGVPATVFAVVQVEYEQGEPDRFGLLLSAAPEERRPAVEAAASWAVLATVVSAGGERWVLVDGLALPEVCAALPGLFRSRSRLAGEAGALVFVPEPGVRFNGVEGTPAVSRAEQSNTSVHFPGQFVFKAIRRIEAGTHPQVELGELLAKTRAASMVPKLAGRVEYVRGGERPAVVGVLEAAVPHQYDGWTFATEQLERMLEEVAAARLEPPRVAESEHPLTCGPEPAELAAYAGPWLEFAETLGRRTAELHAALAGIDHPDFVPERYTPFYQRALAQGLRVQARRALRALRRCLPSLPAEAVELAGLVLEKEDAFVARLQQVGTRKLEGLRIRVHGDLHLGQVLVAGREPVFIDFEGEPARSLGERRLRRSPLRDVAGMVRSFHYASRAALRQVVEGHAAGTGTDLERWALGWYLWTARAYLEGYLAVARASGLPGGSPEEQRFLLDTFVLDKAFYELAYELDHRPGWAEIPLRGLLLSAAQEGL</sequence>
<dbReference type="GO" id="GO:0005977">
    <property type="term" value="P:glycogen metabolic process"/>
    <property type="evidence" value="ECO:0007669"/>
    <property type="project" value="UniProtKB-KW"/>
</dbReference>
<dbReference type="EC" id="2.7.1.175" evidence="5"/>
<keyword evidence="12" id="KW-0106">Calcium</keyword>
<comment type="catalytic activity">
    <reaction evidence="17">
        <text>D-maltose + ATP = alpha-maltose 1-phosphate + ADP + H(+)</text>
        <dbReference type="Rhea" id="RHEA:31915"/>
        <dbReference type="ChEBI" id="CHEBI:15378"/>
        <dbReference type="ChEBI" id="CHEBI:17306"/>
        <dbReference type="ChEBI" id="CHEBI:30616"/>
        <dbReference type="ChEBI" id="CHEBI:63576"/>
        <dbReference type="ChEBI" id="CHEBI:456216"/>
        <dbReference type="EC" id="2.7.1.175"/>
    </reaction>
</comment>
<evidence type="ECO:0000256" key="14">
    <source>
        <dbReference type="ARBA" id="ARBA00023235"/>
    </source>
</evidence>
<dbReference type="Proteomes" id="UP000223071">
    <property type="component" value="Unassembled WGS sequence"/>
</dbReference>
<dbReference type="SUPFAM" id="SSF51445">
    <property type="entry name" value="(Trans)glycosidases"/>
    <property type="match status" value="1"/>
</dbReference>
<dbReference type="PANTHER" id="PTHR10357">
    <property type="entry name" value="ALPHA-AMYLASE FAMILY MEMBER"/>
    <property type="match status" value="1"/>
</dbReference>
<dbReference type="SUPFAM" id="SSF56112">
    <property type="entry name" value="Protein kinase-like (PK-like)"/>
    <property type="match status" value="1"/>
</dbReference>
<evidence type="ECO:0000256" key="16">
    <source>
        <dbReference type="ARBA" id="ARBA00031378"/>
    </source>
</evidence>
<evidence type="ECO:0000256" key="15">
    <source>
        <dbReference type="ARBA" id="ARBA00031251"/>
    </source>
</evidence>
<organism evidence="19 20">
    <name type="scientific">Tepidiforma thermophila (strain KCTC 52669 / CGMCC 1.13589 / G233)</name>
    <dbReference type="NCBI Taxonomy" id="2761530"/>
    <lineage>
        <taxon>Bacteria</taxon>
        <taxon>Bacillati</taxon>
        <taxon>Chloroflexota</taxon>
        <taxon>Tepidiformia</taxon>
        <taxon>Tepidiformales</taxon>
        <taxon>Tepidiformaceae</taxon>
        <taxon>Tepidiforma</taxon>
    </lineage>
</organism>
<keyword evidence="14" id="KW-0413">Isomerase</keyword>
<evidence type="ECO:0000256" key="3">
    <source>
        <dbReference type="ARBA" id="ARBA00005496"/>
    </source>
</evidence>
<dbReference type="InterPro" id="IPR045857">
    <property type="entry name" value="O16G_dom_2"/>
</dbReference>
<dbReference type="GO" id="GO:0046872">
    <property type="term" value="F:metal ion binding"/>
    <property type="evidence" value="ECO:0007669"/>
    <property type="project" value="UniProtKB-KW"/>
</dbReference>
<proteinExistence type="inferred from homology"/>
<dbReference type="InterPro" id="IPR013780">
    <property type="entry name" value="Glyco_hydro_b"/>
</dbReference>
<evidence type="ECO:0000313" key="20">
    <source>
        <dbReference type="Proteomes" id="UP000223071"/>
    </source>
</evidence>
<comment type="caution">
    <text evidence="19">The sequence shown here is derived from an EMBL/GenBank/DDBJ whole genome shotgun (WGS) entry which is preliminary data.</text>
</comment>
<dbReference type="NCBIfam" id="TIGR02457">
    <property type="entry name" value="TreS_Cterm"/>
    <property type="match status" value="1"/>
</dbReference>
<dbReference type="GO" id="GO:0016740">
    <property type="term" value="F:transferase activity"/>
    <property type="evidence" value="ECO:0007669"/>
    <property type="project" value="UniProtKB-KW"/>
</dbReference>
<evidence type="ECO:0000256" key="13">
    <source>
        <dbReference type="ARBA" id="ARBA00022840"/>
    </source>
</evidence>
<evidence type="ECO:0000256" key="12">
    <source>
        <dbReference type="ARBA" id="ARBA00022837"/>
    </source>
</evidence>
<evidence type="ECO:0000256" key="5">
    <source>
        <dbReference type="ARBA" id="ARBA00011962"/>
    </source>
</evidence>
<dbReference type="AlphaFoldDB" id="A0A2A9HFX2"/>
<evidence type="ECO:0000256" key="1">
    <source>
        <dbReference type="ARBA" id="ARBA00001595"/>
    </source>
</evidence>
<keyword evidence="13" id="KW-0067">ATP-binding</keyword>
<dbReference type="InterPro" id="IPR040999">
    <property type="entry name" value="Mak_N_cap"/>
</dbReference>
<keyword evidence="20" id="KW-1185">Reference proteome</keyword>
<dbReference type="EMBL" id="PDJQ01000001">
    <property type="protein sequence ID" value="PFG74042.1"/>
    <property type="molecule type" value="Genomic_DNA"/>
</dbReference>
<dbReference type="SMART" id="SM00642">
    <property type="entry name" value="Aamy"/>
    <property type="match status" value="1"/>
</dbReference>
<evidence type="ECO:0000256" key="17">
    <source>
        <dbReference type="ARBA" id="ARBA00049067"/>
    </source>
</evidence>
<dbReference type="InterPro" id="IPR011009">
    <property type="entry name" value="Kinase-like_dom_sf"/>
</dbReference>
<evidence type="ECO:0000256" key="6">
    <source>
        <dbReference type="ARBA" id="ARBA00012619"/>
    </source>
</evidence>
<comment type="similarity">
    <text evidence="3">Belongs to the glycosyl hydrolase 13 family. TreS subfamily.</text>
</comment>
<evidence type="ECO:0000256" key="7">
    <source>
        <dbReference type="ARBA" id="ARBA00013882"/>
    </source>
</evidence>
<protein>
    <recommendedName>
        <fullName evidence="7">Maltokinase</fullName>
        <ecNumber evidence="5">2.7.1.175</ecNumber>
        <ecNumber evidence="6">5.4.99.16</ecNumber>
    </recommendedName>
    <alternativeName>
        <fullName evidence="16">Maltose alpha-D-glucosyltransferase</fullName>
    </alternativeName>
    <alternativeName>
        <fullName evidence="15">Maltose-1-phosphate synthase</fullName>
    </alternativeName>
</protein>
<dbReference type="CDD" id="cd11334">
    <property type="entry name" value="AmyAc_TreS"/>
    <property type="match status" value="1"/>
</dbReference>
<dbReference type="InterPro" id="IPR012810">
    <property type="entry name" value="TreS/a-amylase_N"/>
</dbReference>
<comment type="catalytic activity">
    <reaction evidence="1">
        <text>D-maltose = alpha,alpha-trehalose</text>
        <dbReference type="Rhea" id="RHEA:15145"/>
        <dbReference type="ChEBI" id="CHEBI:16551"/>
        <dbReference type="ChEBI" id="CHEBI:17306"/>
        <dbReference type="EC" id="5.4.99.16"/>
    </reaction>
</comment>
<dbReference type="PANTHER" id="PTHR10357:SF219">
    <property type="entry name" value="MALTOSE ALPHA-D-GLUCOSYLTRANSFERASE"/>
    <property type="match status" value="1"/>
</dbReference>
<evidence type="ECO:0000256" key="2">
    <source>
        <dbReference type="ARBA" id="ARBA00004964"/>
    </source>
</evidence>
<dbReference type="FunFam" id="3.20.20.80:FF:000055">
    <property type="entry name" value="Trehalose synthase"/>
    <property type="match status" value="1"/>
</dbReference>
<dbReference type="SUPFAM" id="SSF51011">
    <property type="entry name" value="Glycosyl hydrolase domain"/>
    <property type="match status" value="1"/>
</dbReference>
<dbReference type="Gene3D" id="3.20.20.80">
    <property type="entry name" value="Glycosidases"/>
    <property type="match status" value="1"/>
</dbReference>
<keyword evidence="9 19" id="KW-0808">Transferase</keyword>
<keyword evidence="8" id="KW-0119">Carbohydrate metabolism</keyword>